<dbReference type="EMBL" id="HG970334">
    <property type="protein sequence ID" value="CEF87501.1"/>
    <property type="molecule type" value="Genomic_DNA"/>
</dbReference>
<keyword evidence="4" id="KW-1185">Reference proteome</keyword>
<dbReference type="AlphaFoldDB" id="A0A098E069"/>
<name>A0A098E069_GIBZE</name>
<organism evidence="2 4">
    <name type="scientific">Gibberella zeae (strain ATCC MYA-4620 / CBS 123657 / FGSC 9075 / NRRL 31084 / PH-1)</name>
    <name type="common">Wheat head blight fungus</name>
    <name type="synonym">Fusarium graminearum</name>
    <dbReference type="NCBI Taxonomy" id="229533"/>
    <lineage>
        <taxon>Eukaryota</taxon>
        <taxon>Fungi</taxon>
        <taxon>Dikarya</taxon>
        <taxon>Ascomycota</taxon>
        <taxon>Pezizomycotina</taxon>
        <taxon>Sordariomycetes</taxon>
        <taxon>Hypocreomycetidae</taxon>
        <taxon>Hypocreales</taxon>
        <taxon>Nectriaceae</taxon>
        <taxon>Fusarium</taxon>
    </lineage>
</organism>
<proteinExistence type="predicted"/>
<accession>A0A0E0SM38</accession>
<sequence length="54" mass="6193">MTTEIKRRDLGNNAGTKCGSDEQGCKKLFLEQGTMLKIRYATSRKVYDRLRVVI</sequence>
<reference evidence="2 4" key="3">
    <citation type="journal article" date="2015" name="BMC Genomics">
        <title>The completed genome sequence of the pathogenic ascomycete fungus Fusarium graminearum.</title>
        <authorList>
            <person name="King R."/>
            <person name="Urban M."/>
            <person name="Hammond-Kosack M.C."/>
            <person name="Hassani-Pak K."/>
            <person name="Hammond-Kosack K.E."/>
        </authorList>
    </citation>
    <scope>NUCLEOTIDE SEQUENCE [LARGE SCALE GENOMIC DNA]</scope>
    <source>
        <strain evidence="4">ATCC MYA-4620 / CBS 123657 / FGSC 9075 / NRRL 31084 / PH-1</strain>
        <strain evidence="2">PH-1</strain>
    </source>
</reference>
<reference evidence="3 4" key="1">
    <citation type="journal article" date="2007" name="Science">
        <title>The Fusarium graminearum genome reveals a link between localized polymorphism and pathogen specialization.</title>
        <authorList>
            <person name="Cuomo C.A."/>
            <person name="Gueldener U."/>
            <person name="Xu J.-R."/>
            <person name="Trail F."/>
            <person name="Turgeon B.G."/>
            <person name="Di Pietro A."/>
            <person name="Walton J.D."/>
            <person name="Ma L.-J."/>
            <person name="Baker S.E."/>
            <person name="Rep M."/>
            <person name="Adam G."/>
            <person name="Antoniw J."/>
            <person name="Baldwin T."/>
            <person name="Calvo S.E."/>
            <person name="Chang Y.-L."/>
            <person name="DeCaprio D."/>
            <person name="Gale L.R."/>
            <person name="Gnerre S."/>
            <person name="Goswami R.S."/>
            <person name="Hammond-Kosack K."/>
            <person name="Harris L.J."/>
            <person name="Hilburn K."/>
            <person name="Kennell J.C."/>
            <person name="Kroken S."/>
            <person name="Magnuson J.K."/>
            <person name="Mannhaupt G."/>
            <person name="Mauceli E.W."/>
            <person name="Mewes H.-W."/>
            <person name="Mitterbauer R."/>
            <person name="Muehlbauer G."/>
            <person name="Muensterkoetter M."/>
            <person name="Nelson D."/>
            <person name="O'Donnell K."/>
            <person name="Ouellet T."/>
            <person name="Qi W."/>
            <person name="Quesneville H."/>
            <person name="Roncero M.I.G."/>
            <person name="Seong K.-Y."/>
            <person name="Tetko I.V."/>
            <person name="Urban M."/>
            <person name="Waalwijk C."/>
            <person name="Ward T.J."/>
            <person name="Yao J."/>
            <person name="Birren B.W."/>
            <person name="Kistler H.C."/>
        </authorList>
    </citation>
    <scope>NUCLEOTIDE SEQUENCE [LARGE SCALE GENOMIC DNA]</scope>
    <source>
        <strain evidence="4">ATCC MYA-4620 / CBS 123657 / FGSC 9075 / NRRL 31084 / PH-1</strain>
        <strain evidence="3">PH-1 / ATCC MYA-4620 / FGSC 9075 / NRRL 31084</strain>
    </source>
</reference>
<dbReference type="VEuPathDB" id="FungiDB:FGRAMPH1_01G17969"/>
<feature type="region of interest" description="Disordered" evidence="1">
    <location>
        <begin position="1"/>
        <end position="21"/>
    </location>
</feature>
<reference evidence="3 4" key="2">
    <citation type="journal article" date="2010" name="Nature">
        <title>Comparative genomics reveals mobile pathogenicity chromosomes in Fusarium.</title>
        <authorList>
            <person name="Ma L.J."/>
            <person name="van der Does H.C."/>
            <person name="Borkovich K.A."/>
            <person name="Coleman J.J."/>
            <person name="Daboussi M.J."/>
            <person name="Di Pietro A."/>
            <person name="Dufresne M."/>
            <person name="Freitag M."/>
            <person name="Grabherr M."/>
            <person name="Henrissat B."/>
            <person name="Houterman P.M."/>
            <person name="Kang S."/>
            <person name="Shim W.B."/>
            <person name="Woloshuk C."/>
            <person name="Xie X."/>
            <person name="Xu J.R."/>
            <person name="Antoniw J."/>
            <person name="Baker S.E."/>
            <person name="Bluhm B.H."/>
            <person name="Breakspear A."/>
            <person name="Brown D.W."/>
            <person name="Butchko R.A."/>
            <person name="Chapman S."/>
            <person name="Coulson R."/>
            <person name="Coutinho P.M."/>
            <person name="Danchin E.G."/>
            <person name="Diener A."/>
            <person name="Gale L.R."/>
            <person name="Gardiner D.M."/>
            <person name="Goff S."/>
            <person name="Hammond-Kosack K.E."/>
            <person name="Hilburn K."/>
            <person name="Hua-Van A."/>
            <person name="Jonkers W."/>
            <person name="Kazan K."/>
            <person name="Kodira C.D."/>
            <person name="Koehrsen M."/>
            <person name="Kumar L."/>
            <person name="Lee Y.H."/>
            <person name="Li L."/>
            <person name="Manners J.M."/>
            <person name="Miranda-Saavedra D."/>
            <person name="Mukherjee M."/>
            <person name="Park G."/>
            <person name="Park J."/>
            <person name="Park S.Y."/>
            <person name="Proctor R.H."/>
            <person name="Regev A."/>
            <person name="Ruiz-Roldan M.C."/>
            <person name="Sain D."/>
            <person name="Sakthikumar S."/>
            <person name="Sykes S."/>
            <person name="Schwartz D.C."/>
            <person name="Turgeon B.G."/>
            <person name="Wapinski I."/>
            <person name="Yoder O."/>
            <person name="Young S."/>
            <person name="Zeng Q."/>
            <person name="Zhou S."/>
            <person name="Galagan J."/>
            <person name="Cuomo C.A."/>
            <person name="Kistler H.C."/>
            <person name="Rep M."/>
        </authorList>
    </citation>
    <scope>GENOME REANNOTATION</scope>
    <source>
        <strain evidence="4">ATCC MYA-4620 / CBS 123657 / FGSC 9075 / NRRL 31084 / PH-1</strain>
        <strain evidence="3">PH-1 / ATCC MYA-4620 / FGSC 9075 / NRRL 31084</strain>
    </source>
</reference>
<dbReference type="InParanoid" id="A0A098E069"/>
<accession>A0A098E069</accession>
<reference evidence="3" key="4">
    <citation type="submission" date="2017-01" db="UniProtKB">
        <authorList>
            <consortium name="EnsemblFungi"/>
        </authorList>
    </citation>
    <scope>IDENTIFICATION</scope>
    <source>
        <strain evidence="3">PH-1 / ATCC MYA-4620 / FGSC 9075 / NRRL 31084</strain>
    </source>
</reference>
<dbReference type="EnsemblFungi" id="CEF87501">
    <property type="protein sequence ID" value="CEF87501"/>
    <property type="gene ID" value="FGRRES_15298"/>
</dbReference>
<evidence type="ECO:0000313" key="3">
    <source>
        <dbReference type="EnsemblFungi" id="CEF87501"/>
    </source>
</evidence>
<evidence type="ECO:0000313" key="4">
    <source>
        <dbReference type="Proteomes" id="UP000070720"/>
    </source>
</evidence>
<evidence type="ECO:0000313" key="2">
    <source>
        <dbReference type="EMBL" id="CEF87501.1"/>
    </source>
</evidence>
<evidence type="ECO:0000256" key="1">
    <source>
        <dbReference type="SAM" id="MobiDB-lite"/>
    </source>
</evidence>
<feature type="compositionally biased region" description="Basic and acidic residues" evidence="1">
    <location>
        <begin position="1"/>
        <end position="10"/>
    </location>
</feature>
<gene>
    <name evidence="2" type="ORF">FGRAMPH1_01T17969</name>
</gene>
<protein>
    <submittedName>
        <fullName evidence="2">Chromosome 3, complete genome</fullName>
    </submittedName>
</protein>
<dbReference type="Proteomes" id="UP000070720">
    <property type="component" value="Chromosome 3"/>
</dbReference>